<dbReference type="GO" id="GO:0005504">
    <property type="term" value="F:fatty acid binding"/>
    <property type="evidence" value="ECO:0007669"/>
    <property type="project" value="TreeGrafter"/>
</dbReference>
<evidence type="ECO:0000259" key="2">
    <source>
        <dbReference type="Pfam" id="PF22924"/>
    </source>
</evidence>
<dbReference type="Proteomes" id="UP000053660">
    <property type="component" value="Unassembled WGS sequence"/>
</dbReference>
<protein>
    <recommendedName>
        <fullName evidence="2">Acyl-CoA oxidase C-alpha1 domain-containing protein</fullName>
    </recommendedName>
</protein>
<dbReference type="InterPro" id="IPR012258">
    <property type="entry name" value="Acyl-CoA_oxidase"/>
</dbReference>
<dbReference type="OrthoDB" id="538336at2759"/>
<keyword evidence="4" id="KW-1185">Reference proteome</keyword>
<feature type="domain" description="Acyl-CoA oxidase C-alpha1" evidence="2">
    <location>
        <begin position="2"/>
        <end position="95"/>
    </location>
</feature>
<name>A0A0B1S715_OESDE</name>
<dbReference type="GO" id="GO:0033540">
    <property type="term" value="P:fatty acid beta-oxidation using acyl-CoA oxidase"/>
    <property type="evidence" value="ECO:0007669"/>
    <property type="project" value="TreeGrafter"/>
</dbReference>
<dbReference type="GO" id="GO:0005777">
    <property type="term" value="C:peroxisome"/>
    <property type="evidence" value="ECO:0007669"/>
    <property type="project" value="InterPro"/>
</dbReference>
<evidence type="ECO:0000313" key="4">
    <source>
        <dbReference type="Proteomes" id="UP000053660"/>
    </source>
</evidence>
<dbReference type="GO" id="GO:0055088">
    <property type="term" value="P:lipid homeostasis"/>
    <property type="evidence" value="ECO:0007669"/>
    <property type="project" value="TreeGrafter"/>
</dbReference>
<dbReference type="Pfam" id="PF22924">
    <property type="entry name" value="ACOX_C_alpha1"/>
    <property type="match status" value="1"/>
</dbReference>
<evidence type="ECO:0000256" key="1">
    <source>
        <dbReference type="ARBA" id="ARBA00004846"/>
    </source>
</evidence>
<sequence>MFTGHSVKNIYMRVQQDVAKGKVDEMAELHYITSGLKSVVTHLCGEATSQARMSCGGHGYSKASNIPELYGVAIGGCTYEGENMVMLQQLARYLMRAAKAAKSGKALSPLVEYLVKPHENHSLIDKDPKIVSKGLSQEEAWNQNAVELNRVGADALLSQPSILYDKTFKHILCP</sequence>
<dbReference type="SUPFAM" id="SSF47203">
    <property type="entry name" value="Acyl-CoA dehydrogenase C-terminal domain-like"/>
    <property type="match status" value="1"/>
</dbReference>
<dbReference type="GO" id="GO:1904070">
    <property type="term" value="P:ascaroside biosynthetic process"/>
    <property type="evidence" value="ECO:0007669"/>
    <property type="project" value="TreeGrafter"/>
</dbReference>
<accession>A0A0B1S715</accession>
<organism evidence="3 4">
    <name type="scientific">Oesophagostomum dentatum</name>
    <name type="common">Nodular worm</name>
    <dbReference type="NCBI Taxonomy" id="61180"/>
    <lineage>
        <taxon>Eukaryota</taxon>
        <taxon>Metazoa</taxon>
        <taxon>Ecdysozoa</taxon>
        <taxon>Nematoda</taxon>
        <taxon>Chromadorea</taxon>
        <taxon>Rhabditida</taxon>
        <taxon>Rhabditina</taxon>
        <taxon>Rhabditomorpha</taxon>
        <taxon>Strongyloidea</taxon>
        <taxon>Strongylidae</taxon>
        <taxon>Oesophagostomum</taxon>
    </lineage>
</organism>
<evidence type="ECO:0000313" key="3">
    <source>
        <dbReference type="EMBL" id="KHJ79307.1"/>
    </source>
</evidence>
<dbReference type="InterPro" id="IPR036250">
    <property type="entry name" value="AcylCo_DH-like_C"/>
</dbReference>
<dbReference type="GO" id="GO:0071949">
    <property type="term" value="F:FAD binding"/>
    <property type="evidence" value="ECO:0007669"/>
    <property type="project" value="InterPro"/>
</dbReference>
<dbReference type="PANTHER" id="PTHR10909:SF250">
    <property type="entry name" value="PEROXISOMAL ACYL-COENZYME A OXIDASE 1"/>
    <property type="match status" value="1"/>
</dbReference>
<dbReference type="PANTHER" id="PTHR10909">
    <property type="entry name" value="ELECTRON TRANSPORT OXIDOREDUCTASE"/>
    <property type="match status" value="1"/>
</dbReference>
<dbReference type="GO" id="GO:0003997">
    <property type="term" value="F:acyl-CoA oxidase activity"/>
    <property type="evidence" value="ECO:0007669"/>
    <property type="project" value="InterPro"/>
</dbReference>
<proteinExistence type="predicted"/>
<dbReference type="InterPro" id="IPR055060">
    <property type="entry name" value="ACOX_C_alpha1"/>
</dbReference>
<reference evidence="3 4" key="1">
    <citation type="submission" date="2014-03" db="EMBL/GenBank/DDBJ databases">
        <title>Draft genome of the hookworm Oesophagostomum dentatum.</title>
        <authorList>
            <person name="Mitreva M."/>
        </authorList>
    </citation>
    <scope>NUCLEOTIDE SEQUENCE [LARGE SCALE GENOMIC DNA]</scope>
    <source>
        <strain evidence="3 4">OD-Hann</strain>
    </source>
</reference>
<dbReference type="AlphaFoldDB" id="A0A0B1S715"/>
<dbReference type="EMBL" id="KN605709">
    <property type="protein sequence ID" value="KHJ79307.1"/>
    <property type="molecule type" value="Genomic_DNA"/>
</dbReference>
<comment type="pathway">
    <text evidence="1">Lipid metabolism; peroxisomal fatty acid beta-oxidation.</text>
</comment>
<gene>
    <name evidence="3" type="ORF">OESDEN_21050</name>
</gene>
<dbReference type="Gene3D" id="1.20.140.10">
    <property type="entry name" value="Butyryl-CoA Dehydrogenase, subunit A, domain 3"/>
    <property type="match status" value="1"/>
</dbReference>